<feature type="domain" description="Aminotransferase class V" evidence="2">
    <location>
        <begin position="44"/>
        <end position="375"/>
    </location>
</feature>
<evidence type="ECO:0000313" key="4">
    <source>
        <dbReference type="Proteomes" id="UP000664480"/>
    </source>
</evidence>
<comment type="caution">
    <text evidence="3">The sequence shown here is derived from an EMBL/GenBank/DDBJ whole genome shotgun (WGS) entry which is preliminary data.</text>
</comment>
<dbReference type="InterPro" id="IPR015421">
    <property type="entry name" value="PyrdxlP-dep_Trfase_major"/>
</dbReference>
<proteinExistence type="predicted"/>
<evidence type="ECO:0000313" key="3">
    <source>
        <dbReference type="EMBL" id="MBN7815823.1"/>
    </source>
</evidence>
<keyword evidence="3" id="KW-0032">Aminotransferase</keyword>
<evidence type="ECO:0000256" key="1">
    <source>
        <dbReference type="ARBA" id="ARBA00022898"/>
    </source>
</evidence>
<dbReference type="InterPro" id="IPR015422">
    <property type="entry name" value="PyrdxlP-dep_Trfase_small"/>
</dbReference>
<dbReference type="Proteomes" id="UP000664480">
    <property type="component" value="Unassembled WGS sequence"/>
</dbReference>
<protein>
    <submittedName>
        <fullName evidence="3">Aminotransferase class V-fold PLP-dependent enzyme</fullName>
    </submittedName>
</protein>
<dbReference type="InterPro" id="IPR000192">
    <property type="entry name" value="Aminotrans_V_dom"/>
</dbReference>
<dbReference type="RefSeq" id="WP_206586469.1">
    <property type="nucleotide sequence ID" value="NZ_JAFKCU010000002.1"/>
</dbReference>
<accession>A0ABS3CFG8</accession>
<dbReference type="Pfam" id="PF00266">
    <property type="entry name" value="Aminotran_5"/>
    <property type="match status" value="1"/>
</dbReference>
<dbReference type="EMBL" id="JAFKCU010000002">
    <property type="protein sequence ID" value="MBN7815823.1"/>
    <property type="molecule type" value="Genomic_DNA"/>
</dbReference>
<reference evidence="3 4" key="1">
    <citation type="submission" date="2021-03" db="EMBL/GenBank/DDBJ databases">
        <title>novel species isolated from a fishpond in China.</title>
        <authorList>
            <person name="Lu H."/>
            <person name="Cai Z."/>
        </authorList>
    </citation>
    <scope>NUCLEOTIDE SEQUENCE [LARGE SCALE GENOMIC DNA]</scope>
    <source>
        <strain evidence="3 4">YJ13C</strain>
    </source>
</reference>
<organism evidence="3 4">
    <name type="scientific">Algoriphagus pacificus</name>
    <dbReference type="NCBI Taxonomy" id="2811234"/>
    <lineage>
        <taxon>Bacteria</taxon>
        <taxon>Pseudomonadati</taxon>
        <taxon>Bacteroidota</taxon>
        <taxon>Cytophagia</taxon>
        <taxon>Cytophagales</taxon>
        <taxon>Cyclobacteriaceae</taxon>
        <taxon>Algoriphagus</taxon>
    </lineage>
</organism>
<keyword evidence="3" id="KW-0808">Transferase</keyword>
<dbReference type="GO" id="GO:0008483">
    <property type="term" value="F:transaminase activity"/>
    <property type="evidence" value="ECO:0007669"/>
    <property type="project" value="UniProtKB-KW"/>
</dbReference>
<dbReference type="Gene3D" id="3.90.1150.10">
    <property type="entry name" value="Aspartate Aminotransferase, domain 1"/>
    <property type="match status" value="1"/>
</dbReference>
<evidence type="ECO:0000259" key="2">
    <source>
        <dbReference type="Pfam" id="PF00266"/>
    </source>
</evidence>
<gene>
    <name evidence="3" type="ORF">J0A69_10295</name>
</gene>
<keyword evidence="1" id="KW-0663">Pyridoxal phosphate</keyword>
<dbReference type="Gene3D" id="3.40.640.10">
    <property type="entry name" value="Type I PLP-dependent aspartate aminotransferase-like (Major domain)"/>
    <property type="match status" value="1"/>
</dbReference>
<keyword evidence="4" id="KW-1185">Reference proteome</keyword>
<dbReference type="InterPro" id="IPR015424">
    <property type="entry name" value="PyrdxlP-dep_Trfase"/>
</dbReference>
<sequence>MLHCQKHLFTLDPEIHYLNNAYRAPLLKASEEAGIASIINQRSPHKFSSDDFFDGVMDVRSAFAKLVNCSATDVAVVPSTSYGFTSVLNNIKTGKGKKAITVKDEFPSGYFSLERWSRENDATLQVIAPYPNQNQKGANWNKRLIDAIDSETAVVLISSIHWMSGVKFDLESIGNRCQEVGAYFIVDGTQSVGAMPIDVKAFKIDAFVCATYKWLLGPYSLALAFIGEKFADGNPLEESWMNRVNARDFSSLSDYASNYQPGAGRFNVGETSNFILMPMLKTSLNLLLEWKPESIQEYARKLNAPLREFVQEIGGSVEDDEFLAYHLISPKLPSKIDLPKLKQALDKQQVFLSARGENLRVSVNVFNTEEDIQQLIEVIKAEL</sequence>
<dbReference type="PANTHER" id="PTHR43586">
    <property type="entry name" value="CYSTEINE DESULFURASE"/>
    <property type="match status" value="1"/>
</dbReference>
<name>A0ABS3CFG8_9BACT</name>
<dbReference type="SUPFAM" id="SSF53383">
    <property type="entry name" value="PLP-dependent transferases"/>
    <property type="match status" value="1"/>
</dbReference>
<dbReference type="PANTHER" id="PTHR43586:SF15">
    <property type="entry name" value="BLR3095 PROTEIN"/>
    <property type="match status" value="1"/>
</dbReference>